<keyword evidence="2" id="KW-0238">DNA-binding</keyword>
<evidence type="ECO:0000313" key="6">
    <source>
        <dbReference type="EMBL" id="SNT64561.1"/>
    </source>
</evidence>
<name>A0A239PC07_9ACTN</name>
<dbReference type="PANTHER" id="PTHR44688:SF16">
    <property type="entry name" value="DNA-BINDING TRANSCRIPTIONAL ACTIVATOR DEVR_DOSR"/>
    <property type="match status" value="1"/>
</dbReference>
<evidence type="ECO:0000256" key="1">
    <source>
        <dbReference type="ARBA" id="ARBA00023015"/>
    </source>
</evidence>
<dbReference type="EMBL" id="FZPH01000017">
    <property type="protein sequence ID" value="SNT64561.1"/>
    <property type="molecule type" value="Genomic_DNA"/>
</dbReference>
<dbReference type="PRINTS" id="PR00038">
    <property type="entry name" value="HTHLUXR"/>
</dbReference>
<keyword evidence="7" id="KW-1185">Reference proteome</keyword>
<dbReference type="GO" id="GO:0003677">
    <property type="term" value="F:DNA binding"/>
    <property type="evidence" value="ECO:0007669"/>
    <property type="project" value="UniProtKB-KW"/>
</dbReference>
<protein>
    <submittedName>
        <fullName evidence="6">Regulatory protein, luxR family</fullName>
    </submittedName>
</protein>
<proteinExistence type="predicted"/>
<evidence type="ECO:0000313" key="7">
    <source>
        <dbReference type="Proteomes" id="UP000198362"/>
    </source>
</evidence>
<keyword evidence="4" id="KW-1133">Transmembrane helix</keyword>
<dbReference type="SMART" id="SM00421">
    <property type="entry name" value="HTH_LUXR"/>
    <property type="match status" value="1"/>
</dbReference>
<feature type="transmembrane region" description="Helical" evidence="4">
    <location>
        <begin position="77"/>
        <end position="96"/>
    </location>
</feature>
<sequence length="240" mass="25981">MATPQARYDAVQLAVWMGNLAVTAAVALSRYRPGLAGWLVAVPWLLAPVPGTMTWGWWLAGLAVLGVAVFDGARWPAAWLAALVTAVTVLYCTTGVDWNVPFVEPVNLESHDPNRWLDSTRKLYLALYLGAIAAVVLTATFLRFVLRRRPTKPAAAPTETAITAVEPSGPWADRVAALTPRELDVLRAAAKGMSNAEIATELLVGEETVKTHMSEVLRKLRCRNRVQAVIAAYEAGVVAR</sequence>
<accession>A0A239PC07</accession>
<feature type="transmembrane region" description="Helical" evidence="4">
    <location>
        <begin position="12"/>
        <end position="32"/>
    </location>
</feature>
<evidence type="ECO:0000256" key="3">
    <source>
        <dbReference type="ARBA" id="ARBA00023163"/>
    </source>
</evidence>
<organism evidence="6 7">
    <name type="scientific">Asanoa hainanensis</name>
    <dbReference type="NCBI Taxonomy" id="560556"/>
    <lineage>
        <taxon>Bacteria</taxon>
        <taxon>Bacillati</taxon>
        <taxon>Actinomycetota</taxon>
        <taxon>Actinomycetes</taxon>
        <taxon>Micromonosporales</taxon>
        <taxon>Micromonosporaceae</taxon>
        <taxon>Asanoa</taxon>
    </lineage>
</organism>
<dbReference type="AlphaFoldDB" id="A0A239PC07"/>
<dbReference type="CDD" id="cd06170">
    <property type="entry name" value="LuxR_C_like"/>
    <property type="match status" value="1"/>
</dbReference>
<dbReference type="GO" id="GO:0006355">
    <property type="term" value="P:regulation of DNA-templated transcription"/>
    <property type="evidence" value="ECO:0007669"/>
    <property type="project" value="InterPro"/>
</dbReference>
<dbReference type="InterPro" id="IPR036388">
    <property type="entry name" value="WH-like_DNA-bd_sf"/>
</dbReference>
<dbReference type="SUPFAM" id="SSF46894">
    <property type="entry name" value="C-terminal effector domain of the bipartite response regulators"/>
    <property type="match status" value="1"/>
</dbReference>
<dbReference type="Pfam" id="PF00196">
    <property type="entry name" value="GerE"/>
    <property type="match status" value="1"/>
</dbReference>
<evidence type="ECO:0000256" key="4">
    <source>
        <dbReference type="SAM" id="Phobius"/>
    </source>
</evidence>
<dbReference type="Proteomes" id="UP000198362">
    <property type="component" value="Unassembled WGS sequence"/>
</dbReference>
<dbReference type="PROSITE" id="PS50043">
    <property type="entry name" value="HTH_LUXR_2"/>
    <property type="match status" value="1"/>
</dbReference>
<dbReference type="RefSeq" id="WP_425426880.1">
    <property type="nucleotide sequence ID" value="NZ_FZPH01000017.1"/>
</dbReference>
<feature type="domain" description="HTH luxR-type" evidence="5">
    <location>
        <begin position="171"/>
        <end position="236"/>
    </location>
</feature>
<dbReference type="InterPro" id="IPR000792">
    <property type="entry name" value="Tscrpt_reg_LuxR_C"/>
</dbReference>
<dbReference type="InterPro" id="IPR016032">
    <property type="entry name" value="Sig_transdc_resp-reg_C-effctor"/>
</dbReference>
<evidence type="ECO:0000259" key="5">
    <source>
        <dbReference type="PROSITE" id="PS50043"/>
    </source>
</evidence>
<keyword evidence="3" id="KW-0804">Transcription</keyword>
<feature type="transmembrane region" description="Helical" evidence="4">
    <location>
        <begin position="52"/>
        <end position="70"/>
    </location>
</feature>
<reference evidence="6 7" key="1">
    <citation type="submission" date="2017-06" db="EMBL/GenBank/DDBJ databases">
        <authorList>
            <person name="Kim H.J."/>
            <person name="Triplett B.A."/>
        </authorList>
    </citation>
    <scope>NUCLEOTIDE SEQUENCE [LARGE SCALE GENOMIC DNA]</scope>
    <source>
        <strain evidence="6 7">CGMCC 4.5593</strain>
    </source>
</reference>
<dbReference type="PANTHER" id="PTHR44688">
    <property type="entry name" value="DNA-BINDING TRANSCRIPTIONAL ACTIVATOR DEVR_DOSR"/>
    <property type="match status" value="1"/>
</dbReference>
<keyword evidence="4" id="KW-0472">Membrane</keyword>
<feature type="transmembrane region" description="Helical" evidence="4">
    <location>
        <begin position="123"/>
        <end position="146"/>
    </location>
</feature>
<dbReference type="Gene3D" id="1.10.10.10">
    <property type="entry name" value="Winged helix-like DNA-binding domain superfamily/Winged helix DNA-binding domain"/>
    <property type="match status" value="1"/>
</dbReference>
<evidence type="ECO:0000256" key="2">
    <source>
        <dbReference type="ARBA" id="ARBA00023125"/>
    </source>
</evidence>
<keyword evidence="4" id="KW-0812">Transmembrane</keyword>
<gene>
    <name evidence="6" type="ORF">SAMN05421812_117101</name>
</gene>
<keyword evidence="1" id="KW-0805">Transcription regulation</keyword>